<dbReference type="GO" id="GO:0003677">
    <property type="term" value="F:DNA binding"/>
    <property type="evidence" value="ECO:0007669"/>
    <property type="project" value="UniProtKB-UniRule"/>
</dbReference>
<dbReference type="Gene3D" id="2.40.50.100">
    <property type="match status" value="1"/>
</dbReference>
<proteinExistence type="inferred from homology"/>
<dbReference type="PROSITE" id="PS01166">
    <property type="entry name" value="RNA_POL_BETA"/>
    <property type="match status" value="1"/>
</dbReference>
<dbReference type="InterPro" id="IPR015712">
    <property type="entry name" value="DNA-dir_RNA_pol_su2"/>
</dbReference>
<sequence length="1163" mass="128593">MAAARNASTNSPKNGRDASRLSFAKITDTLTVPDLLALQTESFDWLVGNDVWKARVDEATKAGRQDLPTHSGLDEIFEEISPIEDLGETMQLSFTSPFLEPEKYSIDECKERGKTYAAPLYVEAEFMNHLTGEIKTQTVFMGDFPLMTEKGTFIINGTERVVVSQLVRSPGVYFDRNQEKTSDKDIFSARIIPSRGAWLEFEIDKRDQVGVRIDRKRKQSVTVFLKALGLTSEDILEQFKGFESIELTLEKDTILTKEDALRDIYRKLRPGEQVAAEAARALLDNFYFNSKRYDLAKVGRYKINKKLGLEAPLSDSVLTVDDIVETIKYLVRLHSGETTFTGLRDGKKAEIRLDIDDIDNFGNRRIRAVGELIQNQVRTGLSRMERVVRERMTTQDIEAITPQTLINVRPVVAAIKEFFGTSQLSQFMDQNNPLAGLTHKRRLSALGPGGLSRERAGVEVRDVHPSHYGRMCPIETPEGPNIGLIGSLASFARINAFGFIETPYRRVVDGLVTKDIDYLTAMEEDDYIVAQANAPLNDDGRFTEDRVLARRKGGEVDLFPAGEIGYMDVSPRQMVSVATSLIPFLEHDDANRALMGANMQRQAVPLLRSESPIVGTGMEGYAAIDAGDVITAEKSGVVAEVSAEVVTIQLDEGGTQEYYLRKFDRSNQGTSFNNRVIVSAGDRIEAGEVIADGPATENGELALGKNLLVAFMSWEGHNFEDAIILSQNLVKDDTLSSIHIEEYEVDSRDTKLGKEEITRDLPNVSPELLKDLDERGIIRIGAEVRPGDILVGKVTPKGETELSAEERLLRAIFNEKSREVRDTSLKVPHGERGTIIAVKEFNSEDGDDELGSGVNRRVVVYIAQKRKITEGDKLSGRHGNKGVISKILPVEDMPFLEDGTPVDIILNPLGIPGRMNFGQVLELHLGWIAQQGWKVEGKPTWAKNLPAEVHSAPAGTKVATPVFDGASEEEIAGLLDSTTVTRDGDRLIGSSGKARLFDGRSGEPFPMPISVGYMYILKLHHLVDDKIHARSTGPYSMITQQPLGGKAQFGGQRFGEMEVWALEAYGAAYALQELLTIKSDDILGRVKVYEAIVKGENIQEPGIPESFKVLIKEMQSLCLNVEVLSADGTVVSLKDTDDDAFRAAEELGINISSRFESSSIDEI</sequence>
<dbReference type="EC" id="2.7.7.6" evidence="6 8"/>
<dbReference type="NCBIfam" id="TIGR02013">
    <property type="entry name" value="rpoB"/>
    <property type="match status" value="1"/>
</dbReference>
<dbReference type="InterPro" id="IPR007121">
    <property type="entry name" value="RNA_pol_bsu_CS"/>
</dbReference>
<evidence type="ECO:0000256" key="2">
    <source>
        <dbReference type="ARBA" id="ARBA00022679"/>
    </source>
</evidence>
<evidence type="ECO:0000259" key="14">
    <source>
        <dbReference type="Pfam" id="PF10385"/>
    </source>
</evidence>
<dbReference type="InterPro" id="IPR007120">
    <property type="entry name" value="DNA-dir_RNAP_su2_dom"/>
</dbReference>
<dbReference type="GO" id="GO:0032549">
    <property type="term" value="F:ribonucleoside binding"/>
    <property type="evidence" value="ECO:0007669"/>
    <property type="project" value="InterPro"/>
</dbReference>
<dbReference type="Gene3D" id="3.90.1100.10">
    <property type="match status" value="1"/>
</dbReference>
<evidence type="ECO:0000259" key="13">
    <source>
        <dbReference type="Pfam" id="PF04565"/>
    </source>
</evidence>
<dbReference type="GO" id="GO:0006351">
    <property type="term" value="P:DNA-templated transcription"/>
    <property type="evidence" value="ECO:0007669"/>
    <property type="project" value="UniProtKB-UniRule"/>
</dbReference>
<dbReference type="Gene3D" id="3.90.1110.10">
    <property type="entry name" value="RNA polymerase Rpb2, domain 2"/>
    <property type="match status" value="1"/>
</dbReference>
<dbReference type="Proteomes" id="UP000244962">
    <property type="component" value="Unassembled WGS sequence"/>
</dbReference>
<keyword evidence="16" id="KW-1185">Reference proteome</keyword>
<dbReference type="Gene3D" id="3.90.1800.10">
    <property type="entry name" value="RNA polymerase alpha subunit dimerisation domain"/>
    <property type="match status" value="1"/>
</dbReference>
<dbReference type="HAMAP" id="MF_01321">
    <property type="entry name" value="RNApol_bact_RpoB"/>
    <property type="match status" value="1"/>
</dbReference>
<dbReference type="Pfam" id="PF00562">
    <property type="entry name" value="RNA_pol_Rpb2_6"/>
    <property type="match status" value="1"/>
</dbReference>
<evidence type="ECO:0000256" key="7">
    <source>
        <dbReference type="RuleBase" id="RU000434"/>
    </source>
</evidence>
<keyword evidence="3 6" id="KW-0548">Nucleotidyltransferase</keyword>
<comment type="subunit">
    <text evidence="6 8">The RNAP catalytic core consists of 2 alpha, 1 beta, 1 beta' and 1 omega subunit. When a sigma factor is associated with the core the holoenzyme is formed, which can initiate transcription.</text>
</comment>
<feature type="domain" description="RNA polymerase Rpb2" evidence="11">
    <location>
        <begin position="168"/>
        <end position="367"/>
    </location>
</feature>
<evidence type="ECO:0000256" key="3">
    <source>
        <dbReference type="ARBA" id="ARBA00022695"/>
    </source>
</evidence>
<dbReference type="GO" id="GO:0003899">
    <property type="term" value="F:DNA-directed RNA polymerase activity"/>
    <property type="evidence" value="ECO:0007669"/>
    <property type="project" value="UniProtKB-UniRule"/>
</dbReference>
<evidence type="ECO:0000313" key="15">
    <source>
        <dbReference type="EMBL" id="PWC06743.1"/>
    </source>
</evidence>
<evidence type="ECO:0000259" key="10">
    <source>
        <dbReference type="Pfam" id="PF04560"/>
    </source>
</evidence>
<dbReference type="NCBIfam" id="NF001616">
    <property type="entry name" value="PRK00405.1"/>
    <property type="match status" value="1"/>
</dbReference>
<feature type="domain" description="DNA-directed RNA polymerase subunit 2 hybrid-binding" evidence="9">
    <location>
        <begin position="632"/>
        <end position="1048"/>
    </location>
</feature>
<gene>
    <name evidence="6 15" type="primary">rpoB</name>
    <name evidence="15" type="ORF">DF223_09795</name>
</gene>
<dbReference type="InterPro" id="IPR007642">
    <property type="entry name" value="RNA_pol_Rpb2_2"/>
</dbReference>
<comment type="caution">
    <text evidence="15">The sequence shown here is derived from an EMBL/GenBank/DDBJ whole genome shotgun (WGS) entry which is preliminary data.</text>
</comment>
<dbReference type="InterPro" id="IPR014724">
    <property type="entry name" value="RNA_pol_RPB2_OB-fold"/>
</dbReference>
<dbReference type="PANTHER" id="PTHR20856">
    <property type="entry name" value="DNA-DIRECTED RNA POLYMERASE I SUBUNIT 2"/>
    <property type="match status" value="1"/>
</dbReference>
<comment type="function">
    <text evidence="6 8">DNA-dependent RNA polymerase catalyzes the transcription of DNA into RNA using the four ribonucleoside triphosphates as substrates.</text>
</comment>
<dbReference type="Gene3D" id="2.40.270.10">
    <property type="entry name" value="DNA-directed RNA polymerase, subunit 2, domain 6"/>
    <property type="match status" value="1"/>
</dbReference>
<evidence type="ECO:0000259" key="11">
    <source>
        <dbReference type="Pfam" id="PF04561"/>
    </source>
</evidence>
<name>A0A2U1TD89_9MICO</name>
<dbReference type="EMBL" id="QEFB01000010">
    <property type="protein sequence ID" value="PWC06743.1"/>
    <property type="molecule type" value="Genomic_DNA"/>
</dbReference>
<evidence type="ECO:0000256" key="4">
    <source>
        <dbReference type="ARBA" id="ARBA00023163"/>
    </source>
</evidence>
<evidence type="ECO:0000259" key="9">
    <source>
        <dbReference type="Pfam" id="PF00562"/>
    </source>
</evidence>
<organism evidence="15 16">
    <name type="scientific">Mycetocola zhujimingii</name>
    <dbReference type="NCBI Taxonomy" id="2079792"/>
    <lineage>
        <taxon>Bacteria</taxon>
        <taxon>Bacillati</taxon>
        <taxon>Actinomycetota</taxon>
        <taxon>Actinomycetes</taxon>
        <taxon>Micrococcales</taxon>
        <taxon>Microbacteriaceae</taxon>
        <taxon>Mycetocola</taxon>
    </lineage>
</organism>
<feature type="domain" description="RNA polymerase Rpb2" evidence="13">
    <location>
        <begin position="426"/>
        <end position="494"/>
    </location>
</feature>
<evidence type="ECO:0000256" key="5">
    <source>
        <dbReference type="ARBA" id="ARBA00048552"/>
    </source>
</evidence>
<protein>
    <recommendedName>
        <fullName evidence="6 8">DNA-directed RNA polymerase subunit beta</fullName>
        <shortName evidence="6">RNAP subunit beta</shortName>
        <ecNumber evidence="6 8">2.7.7.6</ecNumber>
    </recommendedName>
    <alternativeName>
        <fullName evidence="6">RNA polymerase subunit beta</fullName>
    </alternativeName>
    <alternativeName>
        <fullName evidence="6">Transcriptase subunit beta</fullName>
    </alternativeName>
</protein>
<dbReference type="AlphaFoldDB" id="A0A2U1TD89"/>
<dbReference type="InterPro" id="IPR019462">
    <property type="entry name" value="DNA-dir_RNA_pol_bsu_external_1"/>
</dbReference>
<feature type="domain" description="DNA-directed RNA polymerase beta subunit external 1" evidence="14">
    <location>
        <begin position="504"/>
        <end position="570"/>
    </location>
</feature>
<comment type="similarity">
    <text evidence="6 7">Belongs to the RNA polymerase beta chain family.</text>
</comment>
<feature type="domain" description="RNA polymerase beta subunit protrusion" evidence="12">
    <location>
        <begin position="36"/>
        <end position="411"/>
    </location>
</feature>
<evidence type="ECO:0000259" key="12">
    <source>
        <dbReference type="Pfam" id="PF04563"/>
    </source>
</evidence>
<comment type="catalytic activity">
    <reaction evidence="5 6 8">
        <text>RNA(n) + a ribonucleoside 5'-triphosphate = RNA(n+1) + diphosphate</text>
        <dbReference type="Rhea" id="RHEA:21248"/>
        <dbReference type="Rhea" id="RHEA-COMP:14527"/>
        <dbReference type="Rhea" id="RHEA-COMP:17342"/>
        <dbReference type="ChEBI" id="CHEBI:33019"/>
        <dbReference type="ChEBI" id="CHEBI:61557"/>
        <dbReference type="ChEBI" id="CHEBI:140395"/>
        <dbReference type="EC" id="2.7.7.6"/>
    </reaction>
</comment>
<reference evidence="16" key="1">
    <citation type="submission" date="2018-04" db="EMBL/GenBank/DDBJ databases">
        <authorList>
            <person name="Liu S."/>
            <person name="Wang Z."/>
            <person name="Li J."/>
        </authorList>
    </citation>
    <scope>NUCLEOTIDE SEQUENCE [LARGE SCALE GENOMIC DNA]</scope>
    <source>
        <strain evidence="16">622</strain>
    </source>
</reference>
<dbReference type="InterPro" id="IPR007645">
    <property type="entry name" value="RNA_pol_Rpb2_3"/>
</dbReference>
<dbReference type="InterPro" id="IPR007644">
    <property type="entry name" value="RNA_pol_bsu_protrusion"/>
</dbReference>
<dbReference type="InterPro" id="IPR037034">
    <property type="entry name" value="RNA_pol_Rpb2_2_sf"/>
</dbReference>
<keyword evidence="1 6" id="KW-0240">DNA-directed RNA polymerase</keyword>
<dbReference type="InterPro" id="IPR042107">
    <property type="entry name" value="DNA-dir_RNA_pol_bsu_ext_1_sf"/>
</dbReference>
<evidence type="ECO:0000256" key="6">
    <source>
        <dbReference type="HAMAP-Rule" id="MF_01321"/>
    </source>
</evidence>
<keyword evidence="4 6" id="KW-0804">Transcription</keyword>
<evidence type="ECO:0000256" key="8">
    <source>
        <dbReference type="RuleBase" id="RU363031"/>
    </source>
</evidence>
<feature type="domain" description="RNA polymerase Rpb2" evidence="10">
    <location>
        <begin position="1050"/>
        <end position="1124"/>
    </location>
</feature>
<evidence type="ECO:0000313" key="16">
    <source>
        <dbReference type="Proteomes" id="UP000244962"/>
    </source>
</evidence>
<dbReference type="InterPro" id="IPR010243">
    <property type="entry name" value="RNA_pol_bsu_bac"/>
</dbReference>
<dbReference type="Pfam" id="PF04561">
    <property type="entry name" value="RNA_pol_Rpb2_2"/>
    <property type="match status" value="1"/>
</dbReference>
<dbReference type="InterPro" id="IPR037033">
    <property type="entry name" value="DNA-dir_RNAP_su2_hyb_sf"/>
</dbReference>
<dbReference type="Pfam" id="PF04563">
    <property type="entry name" value="RNA_pol_Rpb2_1"/>
    <property type="match status" value="1"/>
</dbReference>
<dbReference type="SUPFAM" id="SSF64484">
    <property type="entry name" value="beta and beta-prime subunits of DNA dependent RNA-polymerase"/>
    <property type="match status" value="1"/>
</dbReference>
<dbReference type="CDD" id="cd00653">
    <property type="entry name" value="RNA_pol_B_RPB2"/>
    <property type="match status" value="1"/>
</dbReference>
<dbReference type="InterPro" id="IPR007641">
    <property type="entry name" value="RNA_pol_Rpb2_7"/>
</dbReference>
<evidence type="ECO:0000256" key="1">
    <source>
        <dbReference type="ARBA" id="ARBA00022478"/>
    </source>
</evidence>
<keyword evidence="2 6" id="KW-0808">Transferase</keyword>
<dbReference type="RefSeq" id="WP_108963023.1">
    <property type="nucleotide sequence ID" value="NZ_QEFB01000010.1"/>
</dbReference>
<dbReference type="GO" id="GO:0000428">
    <property type="term" value="C:DNA-directed RNA polymerase complex"/>
    <property type="evidence" value="ECO:0007669"/>
    <property type="project" value="UniProtKB-KW"/>
</dbReference>
<dbReference type="Gene3D" id="2.40.50.150">
    <property type="match status" value="1"/>
</dbReference>
<dbReference type="Pfam" id="PF04565">
    <property type="entry name" value="RNA_pol_Rpb2_3"/>
    <property type="match status" value="1"/>
</dbReference>
<dbReference type="Pfam" id="PF04560">
    <property type="entry name" value="RNA_pol_Rpb2_7"/>
    <property type="match status" value="1"/>
</dbReference>
<dbReference type="FunFam" id="3.90.1800.10:FF:000001">
    <property type="entry name" value="DNA-directed RNA polymerase subunit beta"/>
    <property type="match status" value="1"/>
</dbReference>
<accession>A0A2U1TD89</accession>
<dbReference type="Pfam" id="PF10385">
    <property type="entry name" value="RNA_pol_Rpb2_45"/>
    <property type="match status" value="1"/>
</dbReference>
<dbReference type="Gene3D" id="2.30.150.10">
    <property type="entry name" value="DNA-directed RNA polymerase, beta subunit, external 1 domain"/>
    <property type="match status" value="1"/>
</dbReference>